<accession>A0ABR2L5C6</accession>
<dbReference type="Proteomes" id="UP001470230">
    <property type="component" value="Unassembled WGS sequence"/>
</dbReference>
<evidence type="ECO:0000313" key="2">
    <source>
        <dbReference type="Proteomes" id="UP001470230"/>
    </source>
</evidence>
<organism evidence="1 2">
    <name type="scientific">Tritrichomonas musculus</name>
    <dbReference type="NCBI Taxonomy" id="1915356"/>
    <lineage>
        <taxon>Eukaryota</taxon>
        <taxon>Metamonada</taxon>
        <taxon>Parabasalia</taxon>
        <taxon>Tritrichomonadida</taxon>
        <taxon>Tritrichomonadidae</taxon>
        <taxon>Tritrichomonas</taxon>
    </lineage>
</organism>
<proteinExistence type="predicted"/>
<reference evidence="1 2" key="1">
    <citation type="submission" date="2024-04" db="EMBL/GenBank/DDBJ databases">
        <title>Tritrichomonas musculus Genome.</title>
        <authorList>
            <person name="Alves-Ferreira E."/>
            <person name="Grigg M."/>
            <person name="Lorenzi H."/>
            <person name="Galac M."/>
        </authorList>
    </citation>
    <scope>NUCLEOTIDE SEQUENCE [LARGE SCALE GENOMIC DNA]</scope>
    <source>
        <strain evidence="1 2">EAF2021</strain>
    </source>
</reference>
<comment type="caution">
    <text evidence="1">The sequence shown here is derived from an EMBL/GenBank/DDBJ whole genome shotgun (WGS) entry which is preliminary data.</text>
</comment>
<dbReference type="EMBL" id="JAPFFF010000002">
    <property type="protein sequence ID" value="KAK8897425.1"/>
    <property type="molecule type" value="Genomic_DNA"/>
</dbReference>
<protein>
    <recommendedName>
        <fullName evidence="3">PDZ domain-containing protein</fullName>
    </recommendedName>
</protein>
<keyword evidence="2" id="KW-1185">Reference proteome</keyword>
<evidence type="ECO:0008006" key="3">
    <source>
        <dbReference type="Google" id="ProtNLM"/>
    </source>
</evidence>
<gene>
    <name evidence="1" type="ORF">M9Y10_015371</name>
</gene>
<name>A0ABR2L5C6_9EUKA</name>
<evidence type="ECO:0000313" key="1">
    <source>
        <dbReference type="EMBL" id="KAK8897425.1"/>
    </source>
</evidence>
<sequence length="83" mass="9848">MSQQAGLAKDKNLREYQCWGELVRVNGNCISLAHLKRIIDQIKERIPRLRMAIKANNRFRKKEDYVRFLNDYWDEVKVVALAV</sequence>